<reference evidence="1 2" key="1">
    <citation type="submission" date="2014-04" db="EMBL/GenBank/DDBJ databases">
        <authorList>
            <consortium name="DOE Joint Genome Institute"/>
            <person name="Kuo A."/>
            <person name="Kohler A."/>
            <person name="Nagy L.G."/>
            <person name="Floudas D."/>
            <person name="Copeland A."/>
            <person name="Barry K.W."/>
            <person name="Cichocki N."/>
            <person name="Veneault-Fourrey C."/>
            <person name="LaButti K."/>
            <person name="Lindquist E.A."/>
            <person name="Lipzen A."/>
            <person name="Lundell T."/>
            <person name="Morin E."/>
            <person name="Murat C."/>
            <person name="Sun H."/>
            <person name="Tunlid A."/>
            <person name="Henrissat B."/>
            <person name="Grigoriev I.V."/>
            <person name="Hibbett D.S."/>
            <person name="Martin F."/>
            <person name="Nordberg H.P."/>
            <person name="Cantor M.N."/>
            <person name="Hua S.X."/>
        </authorList>
    </citation>
    <scope>NUCLEOTIDE SEQUENCE [LARGE SCALE GENOMIC DNA]</scope>
    <source>
        <strain evidence="1 2">LaAM-08-1</strain>
    </source>
</reference>
<organism evidence="1 2">
    <name type="scientific">Laccaria amethystina LaAM-08-1</name>
    <dbReference type="NCBI Taxonomy" id="1095629"/>
    <lineage>
        <taxon>Eukaryota</taxon>
        <taxon>Fungi</taxon>
        <taxon>Dikarya</taxon>
        <taxon>Basidiomycota</taxon>
        <taxon>Agaricomycotina</taxon>
        <taxon>Agaricomycetes</taxon>
        <taxon>Agaricomycetidae</taxon>
        <taxon>Agaricales</taxon>
        <taxon>Agaricineae</taxon>
        <taxon>Hydnangiaceae</taxon>
        <taxon>Laccaria</taxon>
    </lineage>
</organism>
<evidence type="ECO:0008006" key="3">
    <source>
        <dbReference type="Google" id="ProtNLM"/>
    </source>
</evidence>
<gene>
    <name evidence="1" type="ORF">K443DRAFT_12087</name>
</gene>
<evidence type="ECO:0000313" key="1">
    <source>
        <dbReference type="EMBL" id="KIJ94454.1"/>
    </source>
</evidence>
<name>A0A0C9WJC5_9AGAR</name>
<dbReference type="Proteomes" id="UP000054477">
    <property type="component" value="Unassembled WGS sequence"/>
</dbReference>
<accession>A0A0C9WJC5</accession>
<evidence type="ECO:0000313" key="2">
    <source>
        <dbReference type="Proteomes" id="UP000054477"/>
    </source>
</evidence>
<dbReference type="EMBL" id="KN838792">
    <property type="protein sequence ID" value="KIJ94454.1"/>
    <property type="molecule type" value="Genomic_DNA"/>
</dbReference>
<keyword evidence="2" id="KW-1185">Reference proteome</keyword>
<dbReference type="OrthoDB" id="2745898at2759"/>
<sequence length="455" mass="50757">MAVTNPILASGFPPPPLFITFPRVHLEIMEKVIDVLNADRDVDALRACSQTCKTLLPRCRTHLFFKIDLDPAYSQRLQLVDYDDNGDDSQTSPSRSARRITLFLDLLDRTPEIAFYVQDLDLLIRQEDSRCSRTIHGLNMLSNLSSFSLRHDDASYGEFALNWDDMSPKFISAIHRIISLPKLTQLKLISIINLPLSIFSLCSTIKDLSVGDIVWPEVGSAPPTMTPIHLKTLTCHDHGIVFVGETLIDAKHPILDLTRLQRFIASVRGENDNTFVNEILSASQALVKVELSGKSSFLFGVAQSIAYQSLNTIQSLEFFTSIPFDGLNAIPEMFTELQALSDAPNLREISISLALQPHYRFSPGVLLLLDNLLTGSGFRQLDKVEFHVSSYGGPDSVQSREFQEAMEKIFGEEFVGLSQSALRNFRHSVTVKESGLAGGDFDGDEVLFFLSEVQD</sequence>
<proteinExistence type="predicted"/>
<dbReference type="AlphaFoldDB" id="A0A0C9WJC5"/>
<reference evidence="2" key="2">
    <citation type="submission" date="2015-01" db="EMBL/GenBank/DDBJ databases">
        <title>Evolutionary Origins and Diversification of the Mycorrhizal Mutualists.</title>
        <authorList>
            <consortium name="DOE Joint Genome Institute"/>
            <consortium name="Mycorrhizal Genomics Consortium"/>
            <person name="Kohler A."/>
            <person name="Kuo A."/>
            <person name="Nagy L.G."/>
            <person name="Floudas D."/>
            <person name="Copeland A."/>
            <person name="Barry K.W."/>
            <person name="Cichocki N."/>
            <person name="Veneault-Fourrey C."/>
            <person name="LaButti K."/>
            <person name="Lindquist E.A."/>
            <person name="Lipzen A."/>
            <person name="Lundell T."/>
            <person name="Morin E."/>
            <person name="Murat C."/>
            <person name="Riley R."/>
            <person name="Ohm R."/>
            <person name="Sun H."/>
            <person name="Tunlid A."/>
            <person name="Henrissat B."/>
            <person name="Grigoriev I.V."/>
            <person name="Hibbett D.S."/>
            <person name="Martin F."/>
        </authorList>
    </citation>
    <scope>NUCLEOTIDE SEQUENCE [LARGE SCALE GENOMIC DNA]</scope>
    <source>
        <strain evidence="2">LaAM-08-1</strain>
    </source>
</reference>
<protein>
    <recommendedName>
        <fullName evidence="3">F-box domain-containing protein</fullName>
    </recommendedName>
</protein>
<dbReference type="HOGENOM" id="CLU_035624_0_0_1"/>